<dbReference type="PANTHER" id="PTHR32301:SF6">
    <property type="entry name" value="GOLVESIN-RELATED"/>
    <property type="match status" value="1"/>
</dbReference>
<keyword evidence="1" id="KW-0812">Transmembrane</keyword>
<evidence type="ECO:0000313" key="3">
    <source>
        <dbReference type="Proteomes" id="UP001530377"/>
    </source>
</evidence>
<dbReference type="InterPro" id="IPR053259">
    <property type="entry name" value="Golvesin-related_Golgi"/>
</dbReference>
<dbReference type="Proteomes" id="UP001530377">
    <property type="component" value="Unassembled WGS sequence"/>
</dbReference>
<proteinExistence type="predicted"/>
<dbReference type="EMBL" id="JALLPB020000088">
    <property type="protein sequence ID" value="KAL3821651.1"/>
    <property type="molecule type" value="Genomic_DNA"/>
</dbReference>
<comment type="caution">
    <text evidence="2">The sequence shown here is derived from an EMBL/GenBank/DDBJ whole genome shotgun (WGS) entry which is preliminary data.</text>
</comment>
<dbReference type="AlphaFoldDB" id="A0ABD3SB50"/>
<keyword evidence="3" id="KW-1185">Reference proteome</keyword>
<keyword evidence="1" id="KW-0472">Membrane</keyword>
<keyword evidence="1" id="KW-1133">Transmembrane helix</keyword>
<sequence>MTPGKVLSYHSALDTEEIISVGSSVETPITRYGSRERRSCSSFRSTQMLSIAFLVAIIVAGLSSFSIDANNNAHSLRTTVTKFTGVADTTLLGIQQIMMDVDSAAIKASSSQIAFWDPFLVETSAFTNSENLMNIVSLCSARPTFLFRMGEHGSYTLQPSTAMEPPYMQGQDLLSSRTISDQLTLPSLKLPMAVFTPNFSQTALELFDHSNKGAFVIMFRDPKDIYYEQYGKGRGQPNVPGSNVNDNLVVRHLSGVNNRSRRVNRNDYDVAKQMLMSKFVVVSCDDSVETLRRLGIMTGFSGGKAPRCNQAQRKWNQECKKTKETGQQSKSNISHLEILQNIESEHRFDILLYEDSKIIFRQQHALFGVGGGR</sequence>
<accession>A0ABD3SB50</accession>
<name>A0ABD3SB50_9STRA</name>
<organism evidence="2 3">
    <name type="scientific">Cyclostephanos tholiformis</name>
    <dbReference type="NCBI Taxonomy" id="382380"/>
    <lineage>
        <taxon>Eukaryota</taxon>
        <taxon>Sar</taxon>
        <taxon>Stramenopiles</taxon>
        <taxon>Ochrophyta</taxon>
        <taxon>Bacillariophyta</taxon>
        <taxon>Coscinodiscophyceae</taxon>
        <taxon>Thalassiosirophycidae</taxon>
        <taxon>Stephanodiscales</taxon>
        <taxon>Stephanodiscaceae</taxon>
        <taxon>Cyclostephanos</taxon>
    </lineage>
</organism>
<evidence type="ECO:0000256" key="1">
    <source>
        <dbReference type="SAM" id="Phobius"/>
    </source>
</evidence>
<evidence type="ECO:0000313" key="2">
    <source>
        <dbReference type="EMBL" id="KAL3821651.1"/>
    </source>
</evidence>
<reference evidence="2 3" key="1">
    <citation type="submission" date="2024-10" db="EMBL/GenBank/DDBJ databases">
        <title>Updated reference genomes for cyclostephanoid diatoms.</title>
        <authorList>
            <person name="Roberts W.R."/>
            <person name="Alverson A.J."/>
        </authorList>
    </citation>
    <scope>NUCLEOTIDE SEQUENCE [LARGE SCALE GENOMIC DNA]</scope>
    <source>
        <strain evidence="2 3">AJA228-03</strain>
    </source>
</reference>
<gene>
    <name evidence="2" type="ORF">ACHAXA_006071</name>
</gene>
<feature type="transmembrane region" description="Helical" evidence="1">
    <location>
        <begin position="48"/>
        <end position="67"/>
    </location>
</feature>
<dbReference type="PANTHER" id="PTHR32301">
    <property type="entry name" value="COUNTIN RECEPTOR CNR3-RELATED"/>
    <property type="match status" value="1"/>
</dbReference>
<protein>
    <submittedName>
        <fullName evidence="2">Uncharacterized protein</fullName>
    </submittedName>
</protein>